<feature type="transmembrane region" description="Helical" evidence="6">
    <location>
        <begin position="265"/>
        <end position="284"/>
    </location>
</feature>
<dbReference type="PANTHER" id="PTHR42948:SF1">
    <property type="entry name" value="TRANSPORTER"/>
    <property type="match status" value="1"/>
</dbReference>
<dbReference type="PROSITE" id="PS50267">
    <property type="entry name" value="NA_NEUROTRAN_SYMP_3"/>
    <property type="match status" value="1"/>
</dbReference>
<evidence type="ECO:0000256" key="6">
    <source>
        <dbReference type="SAM" id="Phobius"/>
    </source>
</evidence>
<sequence>MTGSVRETWGSRAGFLLAAVGSAIGLGNIWRFPGEAYESGGGAFLIPWMVAILTAGIPLLILEYTIGHRSRKSGPSAFRSMSKNAEGIGWWQVAVAILLATFYASILAWAVSYTFFSVTASWGDEPGAYFTEFLNVSGEVYQFGEFNWGIFGALAGVWVVSLVIMAGGVRKGVELANKVCIPLLVVLFGALVVRAVTLPGALDGLNTFFTPDWNALGDYQVWVAAYGQVFFSLSIGMGTMIAYASYLRKKSELTMTATTAGLANASFELLAGIGVFAALGFMAYNSGGPVIDEQNPIVGGGLAFVTFPTILNEMPGTELFGFLFFGSLVVAGVSSLISMLIVPLASFQDRFGWDRKKTVLVIGIPMALVSLAVYPTRNGPMILDAVDQAVTPYGLVMAGLASIIAAFASGKIGRLASDANRYSILKLGAWWYAFLGITAVVLVYILLFNLVPDQIDWYLNPKEGNTLSPDQVLITWSVGAASILFGLVMGVVMRNKPVPQTDEDLENAEEEASA</sequence>
<name>A0ABV8U281_9ACTN</name>
<dbReference type="RefSeq" id="WP_380622977.1">
    <property type="nucleotide sequence ID" value="NZ_JBHSDK010000021.1"/>
</dbReference>
<evidence type="ECO:0000256" key="3">
    <source>
        <dbReference type="ARBA" id="ARBA00022692"/>
    </source>
</evidence>
<comment type="caution">
    <text evidence="7">The sequence shown here is derived from an EMBL/GenBank/DDBJ whole genome shotgun (WGS) entry which is preliminary data.</text>
</comment>
<keyword evidence="5 6" id="KW-0472">Membrane</keyword>
<dbReference type="NCBIfam" id="NF037979">
    <property type="entry name" value="Na_transp"/>
    <property type="match status" value="1"/>
</dbReference>
<evidence type="ECO:0000313" key="8">
    <source>
        <dbReference type="Proteomes" id="UP001595823"/>
    </source>
</evidence>
<proteinExistence type="predicted"/>
<dbReference type="PRINTS" id="PR00176">
    <property type="entry name" value="NANEUSMPORT"/>
</dbReference>
<feature type="transmembrane region" description="Helical" evidence="6">
    <location>
        <begin position="471"/>
        <end position="492"/>
    </location>
</feature>
<gene>
    <name evidence="7" type="ORF">ACFPET_16250</name>
</gene>
<organism evidence="7 8">
    <name type="scientific">Salininema proteolyticum</name>
    <dbReference type="NCBI Taxonomy" id="1607685"/>
    <lineage>
        <taxon>Bacteria</taxon>
        <taxon>Bacillati</taxon>
        <taxon>Actinomycetota</taxon>
        <taxon>Actinomycetes</taxon>
        <taxon>Glycomycetales</taxon>
        <taxon>Glycomycetaceae</taxon>
        <taxon>Salininema</taxon>
    </lineage>
</organism>
<dbReference type="EMBL" id="JBHSDK010000021">
    <property type="protein sequence ID" value="MFC4336753.1"/>
    <property type="molecule type" value="Genomic_DNA"/>
</dbReference>
<feature type="transmembrane region" description="Helical" evidence="6">
    <location>
        <begin position="148"/>
        <end position="169"/>
    </location>
</feature>
<feature type="transmembrane region" description="Helical" evidence="6">
    <location>
        <begin position="222"/>
        <end position="244"/>
    </location>
</feature>
<dbReference type="SUPFAM" id="SSF161070">
    <property type="entry name" value="SNF-like"/>
    <property type="match status" value="1"/>
</dbReference>
<evidence type="ECO:0000256" key="4">
    <source>
        <dbReference type="ARBA" id="ARBA00022989"/>
    </source>
</evidence>
<evidence type="ECO:0000313" key="7">
    <source>
        <dbReference type="EMBL" id="MFC4336753.1"/>
    </source>
</evidence>
<dbReference type="InterPro" id="IPR037272">
    <property type="entry name" value="SNS_sf"/>
</dbReference>
<keyword evidence="8" id="KW-1185">Reference proteome</keyword>
<keyword evidence="4 6" id="KW-1133">Transmembrane helix</keyword>
<feature type="transmembrane region" description="Helical" evidence="6">
    <location>
        <begin position="12"/>
        <end position="32"/>
    </location>
</feature>
<accession>A0ABV8U281</accession>
<dbReference type="Proteomes" id="UP001595823">
    <property type="component" value="Unassembled WGS sequence"/>
</dbReference>
<keyword evidence="3 6" id="KW-0812">Transmembrane</keyword>
<reference evidence="8" key="1">
    <citation type="journal article" date="2019" name="Int. J. Syst. Evol. Microbiol.">
        <title>The Global Catalogue of Microorganisms (GCM) 10K type strain sequencing project: providing services to taxonomists for standard genome sequencing and annotation.</title>
        <authorList>
            <consortium name="The Broad Institute Genomics Platform"/>
            <consortium name="The Broad Institute Genome Sequencing Center for Infectious Disease"/>
            <person name="Wu L."/>
            <person name="Ma J."/>
        </authorList>
    </citation>
    <scope>NUCLEOTIDE SEQUENCE [LARGE SCALE GENOMIC DNA]</scope>
    <source>
        <strain evidence="8">IBRC-M 10908</strain>
    </source>
</reference>
<dbReference type="InterPro" id="IPR000175">
    <property type="entry name" value="Na/ntran_symport"/>
</dbReference>
<feature type="transmembrane region" description="Helical" evidence="6">
    <location>
        <begin position="429"/>
        <end position="451"/>
    </location>
</feature>
<evidence type="ECO:0000256" key="2">
    <source>
        <dbReference type="ARBA" id="ARBA00022448"/>
    </source>
</evidence>
<feature type="transmembrane region" description="Helical" evidence="6">
    <location>
        <begin position="181"/>
        <end position="202"/>
    </location>
</feature>
<feature type="transmembrane region" description="Helical" evidence="6">
    <location>
        <begin position="389"/>
        <end position="408"/>
    </location>
</feature>
<feature type="transmembrane region" description="Helical" evidence="6">
    <location>
        <begin position="359"/>
        <end position="377"/>
    </location>
</feature>
<dbReference type="Pfam" id="PF00209">
    <property type="entry name" value="SNF"/>
    <property type="match status" value="2"/>
</dbReference>
<feature type="transmembrane region" description="Helical" evidence="6">
    <location>
        <begin position="44"/>
        <end position="67"/>
    </location>
</feature>
<evidence type="ECO:0000256" key="5">
    <source>
        <dbReference type="ARBA" id="ARBA00023136"/>
    </source>
</evidence>
<comment type="subcellular location">
    <subcellularLocation>
        <location evidence="1">Membrane</location>
        <topology evidence="1">Multi-pass membrane protein</topology>
    </subcellularLocation>
</comment>
<feature type="transmembrane region" description="Helical" evidence="6">
    <location>
        <begin position="319"/>
        <end position="347"/>
    </location>
</feature>
<feature type="transmembrane region" description="Helical" evidence="6">
    <location>
        <begin position="88"/>
        <end position="111"/>
    </location>
</feature>
<dbReference type="PANTHER" id="PTHR42948">
    <property type="entry name" value="TRANSPORTER"/>
    <property type="match status" value="1"/>
</dbReference>
<evidence type="ECO:0000256" key="1">
    <source>
        <dbReference type="ARBA" id="ARBA00004141"/>
    </source>
</evidence>
<protein>
    <submittedName>
        <fullName evidence="7">Sodium-dependent transporter</fullName>
    </submittedName>
</protein>
<dbReference type="CDD" id="cd10334">
    <property type="entry name" value="SLC6sbd_u1"/>
    <property type="match status" value="1"/>
</dbReference>
<keyword evidence="2" id="KW-0813">Transport</keyword>